<dbReference type="InterPro" id="IPR011009">
    <property type="entry name" value="Kinase-like_dom_sf"/>
</dbReference>
<keyword evidence="10 14" id="KW-1133">Transmembrane helix</keyword>
<evidence type="ECO:0000256" key="4">
    <source>
        <dbReference type="ARBA" id="ARBA00022527"/>
    </source>
</evidence>
<evidence type="ECO:0000256" key="6">
    <source>
        <dbReference type="ARBA" id="ARBA00022692"/>
    </source>
</evidence>
<evidence type="ECO:0000256" key="5">
    <source>
        <dbReference type="ARBA" id="ARBA00022679"/>
    </source>
</evidence>
<evidence type="ECO:0000256" key="8">
    <source>
        <dbReference type="ARBA" id="ARBA00022777"/>
    </source>
</evidence>
<dbReference type="GO" id="GO:0005886">
    <property type="term" value="C:plasma membrane"/>
    <property type="evidence" value="ECO:0007669"/>
    <property type="project" value="UniProtKB-SubCell"/>
</dbReference>
<evidence type="ECO:0000256" key="12">
    <source>
        <dbReference type="PROSITE-ProRule" id="PRU10141"/>
    </source>
</evidence>
<sequence>MSEPDSRVGSMFGPYHLKRLLGRGGMGEVYEAEHTVKEWTVAVKLMTAEFSKDPVFRERMKREARIAGRLQEPHVVPIHDYGEIDGQMYLEMRMIEGTDLDSVLKRFGPLTPPRAVAIITQIASALDAAHAAGVMHRDVKPPNVLVTREDFAYLVDFGIASATTDEKLTQLGTAVGTWKYMAPERFSNDEVTYRADIYALACVLFECLTGSPPYRADSATTLVTAHLMDPVPQVSTARAGIPRGFDAVIARGMAKKPEDRYASAGDFARAAHDALSDPDQDHAENILRRSRESTLPGTAVTAQPASTGTPSPTGPPPQYSPPPGYDPVGSGPLQQQSPTSAPSWGPASGPIAASGPNPGSGPIPSQGPPTQAPQYFQGGGWGGTPPGATPPNQPGGPTPWNQGNQPPGNKRSPWPIVAGAAALVVVLIVAAVGIWLVTKSDDTPKADDTTTTSVTTSSGRPTTTTRGAPTTTAGGTPQSQLLSMLPSGYPSGTCTATTPKANSVWTGTTAMVDCGQNTNQGGPSRAIYGLFPNLSALKQAFNDDIAAVQLANCPGEGPSPDGWHYDRDPTVTAGMIACGTYKNHPNVIWSNEGKLMLSDVFGDPATLEDLHNWWAKYG</sequence>
<feature type="compositionally biased region" description="Low complexity" evidence="13">
    <location>
        <begin position="398"/>
        <end position="409"/>
    </location>
</feature>
<dbReference type="InterPro" id="IPR017441">
    <property type="entry name" value="Protein_kinase_ATP_BS"/>
</dbReference>
<evidence type="ECO:0000313" key="17">
    <source>
        <dbReference type="Proteomes" id="UP000093928"/>
    </source>
</evidence>
<keyword evidence="4" id="KW-0723">Serine/threonine-protein kinase</keyword>
<feature type="compositionally biased region" description="Low complexity" evidence="13">
    <location>
        <begin position="337"/>
        <end position="358"/>
    </location>
</feature>
<evidence type="ECO:0000313" key="16">
    <source>
        <dbReference type="EMBL" id="OBK28976.1"/>
    </source>
</evidence>
<dbReference type="GO" id="GO:0004674">
    <property type="term" value="F:protein serine/threonine kinase activity"/>
    <property type="evidence" value="ECO:0007669"/>
    <property type="project" value="UniProtKB-KW"/>
</dbReference>
<dbReference type="Gene3D" id="3.30.200.20">
    <property type="entry name" value="Phosphorylase Kinase, domain 1"/>
    <property type="match status" value="1"/>
</dbReference>
<dbReference type="InterPro" id="IPR000719">
    <property type="entry name" value="Prot_kinase_dom"/>
</dbReference>
<dbReference type="Gene3D" id="1.10.510.10">
    <property type="entry name" value="Transferase(Phosphotransferase) domain 1"/>
    <property type="match status" value="1"/>
</dbReference>
<feature type="compositionally biased region" description="Pro residues" evidence="13">
    <location>
        <begin position="359"/>
        <end position="371"/>
    </location>
</feature>
<accession>A0A1A3P471</accession>
<dbReference type="EMBL" id="LZLS01000064">
    <property type="protein sequence ID" value="OBK28976.1"/>
    <property type="molecule type" value="Genomic_DNA"/>
</dbReference>
<feature type="transmembrane region" description="Helical" evidence="14">
    <location>
        <begin position="414"/>
        <end position="437"/>
    </location>
</feature>
<comment type="caution">
    <text evidence="16">The sequence shown here is derived from an EMBL/GenBank/DDBJ whole genome shotgun (WGS) entry which is preliminary data.</text>
</comment>
<evidence type="ECO:0000256" key="13">
    <source>
        <dbReference type="SAM" id="MobiDB-lite"/>
    </source>
</evidence>
<protein>
    <recommendedName>
        <fullName evidence="2">non-specific serine/threonine protein kinase</fullName>
        <ecNumber evidence="2">2.7.11.1</ecNumber>
    </recommendedName>
</protein>
<dbReference type="FunFam" id="3.30.200.20:FF:000348">
    <property type="entry name" value="Serine/threonine protein kinase"/>
    <property type="match status" value="1"/>
</dbReference>
<keyword evidence="11 14" id="KW-0472">Membrane</keyword>
<dbReference type="Pfam" id="PF00069">
    <property type="entry name" value="Pkinase"/>
    <property type="match status" value="1"/>
</dbReference>
<name>A0A1A3P471_MYCAS</name>
<feature type="compositionally biased region" description="Pro residues" evidence="13">
    <location>
        <begin position="387"/>
        <end position="397"/>
    </location>
</feature>
<evidence type="ECO:0000256" key="11">
    <source>
        <dbReference type="ARBA" id="ARBA00023136"/>
    </source>
</evidence>
<comment type="subcellular location">
    <subcellularLocation>
        <location evidence="1">Cell membrane</location>
        <topology evidence="1">Single-pass membrane protein</topology>
    </subcellularLocation>
</comment>
<evidence type="ECO:0000256" key="3">
    <source>
        <dbReference type="ARBA" id="ARBA00022475"/>
    </source>
</evidence>
<feature type="region of interest" description="Disordered" evidence="13">
    <location>
        <begin position="289"/>
        <end position="412"/>
    </location>
</feature>
<evidence type="ECO:0000256" key="14">
    <source>
        <dbReference type="SAM" id="Phobius"/>
    </source>
</evidence>
<dbReference type="EC" id="2.7.11.1" evidence="2"/>
<feature type="compositionally biased region" description="Low complexity" evidence="13">
    <location>
        <begin position="301"/>
        <end position="311"/>
    </location>
</feature>
<keyword evidence="5" id="KW-0808">Transferase</keyword>
<evidence type="ECO:0000256" key="7">
    <source>
        <dbReference type="ARBA" id="ARBA00022741"/>
    </source>
</evidence>
<keyword evidence="7 12" id="KW-0547">Nucleotide-binding</keyword>
<dbReference type="PROSITE" id="PS50011">
    <property type="entry name" value="PROTEIN_KINASE_DOM"/>
    <property type="match status" value="1"/>
</dbReference>
<dbReference type="CDD" id="cd14014">
    <property type="entry name" value="STKc_PknB_like"/>
    <property type="match status" value="1"/>
</dbReference>
<dbReference type="AlphaFoldDB" id="A0A1A3P471"/>
<feature type="compositionally biased region" description="Pro residues" evidence="13">
    <location>
        <begin position="312"/>
        <end position="325"/>
    </location>
</feature>
<evidence type="ECO:0000256" key="1">
    <source>
        <dbReference type="ARBA" id="ARBA00004162"/>
    </source>
</evidence>
<evidence type="ECO:0000256" key="2">
    <source>
        <dbReference type="ARBA" id="ARBA00012513"/>
    </source>
</evidence>
<dbReference type="FunFam" id="1.10.510.10:FF:000021">
    <property type="entry name" value="Serine/threonine protein kinase"/>
    <property type="match status" value="1"/>
</dbReference>
<dbReference type="OrthoDB" id="9762169at2"/>
<evidence type="ECO:0000259" key="15">
    <source>
        <dbReference type="PROSITE" id="PS50011"/>
    </source>
</evidence>
<organism evidence="16 17">
    <name type="scientific">Mycobacterium asiaticum</name>
    <dbReference type="NCBI Taxonomy" id="1790"/>
    <lineage>
        <taxon>Bacteria</taxon>
        <taxon>Bacillati</taxon>
        <taxon>Actinomycetota</taxon>
        <taxon>Actinomycetes</taxon>
        <taxon>Mycobacteriales</taxon>
        <taxon>Mycobacteriaceae</taxon>
        <taxon>Mycobacterium</taxon>
    </lineage>
</organism>
<feature type="binding site" evidence="12">
    <location>
        <position position="44"/>
    </location>
    <ligand>
        <name>ATP</name>
        <dbReference type="ChEBI" id="CHEBI:30616"/>
    </ligand>
</feature>
<dbReference type="GO" id="GO:0005524">
    <property type="term" value="F:ATP binding"/>
    <property type="evidence" value="ECO:0007669"/>
    <property type="project" value="UniProtKB-UniRule"/>
</dbReference>
<dbReference type="Proteomes" id="UP000093928">
    <property type="component" value="Unassembled WGS sequence"/>
</dbReference>
<keyword evidence="8 16" id="KW-0418">Kinase</keyword>
<proteinExistence type="predicted"/>
<dbReference type="PROSITE" id="PS00107">
    <property type="entry name" value="PROTEIN_KINASE_ATP"/>
    <property type="match status" value="1"/>
</dbReference>
<dbReference type="SUPFAM" id="SSF56112">
    <property type="entry name" value="Protein kinase-like (PK-like)"/>
    <property type="match status" value="1"/>
</dbReference>
<reference evidence="16 17" key="1">
    <citation type="submission" date="2016-06" db="EMBL/GenBank/DDBJ databases">
        <authorList>
            <person name="Kjaerup R.B."/>
            <person name="Dalgaard T.S."/>
            <person name="Juul-Madsen H.R."/>
        </authorList>
    </citation>
    <scope>NUCLEOTIDE SEQUENCE [LARGE SCALE GENOMIC DNA]</scope>
    <source>
        <strain evidence="16 17">1165133.8</strain>
    </source>
</reference>
<keyword evidence="3" id="KW-1003">Cell membrane</keyword>
<feature type="domain" description="Protein kinase" evidence="15">
    <location>
        <begin position="15"/>
        <end position="275"/>
    </location>
</feature>
<evidence type="ECO:0000256" key="10">
    <source>
        <dbReference type="ARBA" id="ARBA00022989"/>
    </source>
</evidence>
<dbReference type="PANTHER" id="PTHR43289">
    <property type="entry name" value="MITOGEN-ACTIVATED PROTEIN KINASE KINASE KINASE 20-RELATED"/>
    <property type="match status" value="1"/>
</dbReference>
<keyword evidence="6 14" id="KW-0812">Transmembrane</keyword>
<dbReference type="PANTHER" id="PTHR43289:SF6">
    <property type="entry name" value="SERINE_THREONINE-PROTEIN KINASE NEKL-3"/>
    <property type="match status" value="1"/>
</dbReference>
<dbReference type="GO" id="GO:0080090">
    <property type="term" value="P:regulation of primary metabolic process"/>
    <property type="evidence" value="ECO:0007669"/>
    <property type="project" value="UniProtKB-ARBA"/>
</dbReference>
<dbReference type="PROSITE" id="PS00108">
    <property type="entry name" value="PROTEIN_KINASE_ST"/>
    <property type="match status" value="1"/>
</dbReference>
<feature type="compositionally biased region" description="Low complexity" evidence="13">
    <location>
        <begin position="449"/>
        <end position="477"/>
    </location>
</feature>
<dbReference type="SMART" id="SM00220">
    <property type="entry name" value="S_TKc"/>
    <property type="match status" value="1"/>
</dbReference>
<keyword evidence="9 12" id="KW-0067">ATP-binding</keyword>
<gene>
    <name evidence="16" type="ORF">A5634_19435</name>
</gene>
<feature type="region of interest" description="Disordered" evidence="13">
    <location>
        <begin position="441"/>
        <end position="480"/>
    </location>
</feature>
<dbReference type="InterPro" id="IPR008271">
    <property type="entry name" value="Ser/Thr_kinase_AS"/>
</dbReference>
<evidence type="ECO:0000256" key="9">
    <source>
        <dbReference type="ARBA" id="ARBA00022840"/>
    </source>
</evidence>